<dbReference type="EMBL" id="CP028271">
    <property type="protein sequence ID" value="QHM69816.1"/>
    <property type="molecule type" value="Genomic_DNA"/>
</dbReference>
<evidence type="ECO:0000313" key="3">
    <source>
        <dbReference type="Proteomes" id="UP000464053"/>
    </source>
</evidence>
<dbReference type="KEGG" id="mint:C7M51_00069"/>
<dbReference type="Proteomes" id="UP000464053">
    <property type="component" value="Chromosome"/>
</dbReference>
<proteinExistence type="predicted"/>
<gene>
    <name evidence="2" type="primary">cai_2</name>
    <name evidence="2" type="ORF">C7M51_00069</name>
</gene>
<dbReference type="Pfam" id="PF03857">
    <property type="entry name" value="Colicin_im"/>
    <property type="match status" value="1"/>
</dbReference>
<keyword evidence="1" id="KW-0812">Transmembrane</keyword>
<keyword evidence="3" id="KW-1185">Reference proteome</keyword>
<accession>A0A6P1PTM9</accession>
<dbReference type="GO" id="GO:0030153">
    <property type="term" value="P:bacteriocin immunity"/>
    <property type="evidence" value="ECO:0007669"/>
    <property type="project" value="InterPro"/>
</dbReference>
<keyword evidence="1" id="KW-0472">Membrane</keyword>
<name>A0A6P1PTM9_9GAMM</name>
<evidence type="ECO:0000256" key="1">
    <source>
        <dbReference type="SAM" id="Phobius"/>
    </source>
</evidence>
<keyword evidence="1" id="KW-1133">Transmembrane helix</keyword>
<dbReference type="AlphaFoldDB" id="A0A6P1PTM9"/>
<evidence type="ECO:0000313" key="2">
    <source>
        <dbReference type="EMBL" id="QHM69816.1"/>
    </source>
</evidence>
<dbReference type="GO" id="GO:0015643">
    <property type="term" value="F:toxic substance binding"/>
    <property type="evidence" value="ECO:0007669"/>
    <property type="project" value="InterPro"/>
</dbReference>
<organism evidence="2 3">
    <name type="scientific">Mixta intestinalis</name>
    <dbReference type="NCBI Taxonomy" id="1615494"/>
    <lineage>
        <taxon>Bacteria</taxon>
        <taxon>Pseudomonadati</taxon>
        <taxon>Pseudomonadota</taxon>
        <taxon>Gammaproteobacteria</taxon>
        <taxon>Enterobacterales</taxon>
        <taxon>Erwiniaceae</taxon>
        <taxon>Mixta</taxon>
    </lineage>
</organism>
<reference evidence="2 3" key="1">
    <citation type="submission" date="2018-03" db="EMBL/GenBank/DDBJ databases">
        <title>Pantoea intestinalis SRCM103226 isolated form the mealworm.</title>
        <authorList>
            <person name="Jeong D.-Y."/>
            <person name="Kim J.W."/>
        </authorList>
    </citation>
    <scope>NUCLEOTIDE SEQUENCE [LARGE SCALE GENOMIC DNA]</scope>
    <source>
        <strain evidence="2 3">SRCM103226</strain>
    </source>
</reference>
<protein>
    <submittedName>
        <fullName evidence="2">Colicin-A immunity protein</fullName>
    </submittedName>
</protein>
<sequence>MYLLMLRDFELTTAGRLLKIMSTNNATLYLSYLLIYIVIFFMTYAMCYMPVLSLKLYKGR</sequence>
<feature type="transmembrane region" description="Helical" evidence="1">
    <location>
        <begin position="29"/>
        <end position="51"/>
    </location>
</feature>
<dbReference type="InterPro" id="IPR005557">
    <property type="entry name" value="Colicin_im"/>
</dbReference>